<protein>
    <recommendedName>
        <fullName evidence="2">DUF6249 domain-containing protein</fullName>
    </recommendedName>
</protein>
<feature type="transmembrane region" description="Helical" evidence="1">
    <location>
        <begin position="59"/>
        <end position="81"/>
    </location>
</feature>
<evidence type="ECO:0000259" key="2">
    <source>
        <dbReference type="Pfam" id="PF19762"/>
    </source>
</evidence>
<dbReference type="EMBL" id="FOXH01000010">
    <property type="protein sequence ID" value="SFQ09723.1"/>
    <property type="molecule type" value="Genomic_DNA"/>
</dbReference>
<name>A0A1I5VQM7_9BACT</name>
<organism evidence="3 4">
    <name type="scientific">Pseudarcicella hirudinis</name>
    <dbReference type="NCBI Taxonomy" id="1079859"/>
    <lineage>
        <taxon>Bacteria</taxon>
        <taxon>Pseudomonadati</taxon>
        <taxon>Bacteroidota</taxon>
        <taxon>Cytophagia</taxon>
        <taxon>Cytophagales</taxon>
        <taxon>Flectobacillaceae</taxon>
        <taxon>Pseudarcicella</taxon>
    </lineage>
</organism>
<sequence>MISTEQLALLIPITSVVGFFTMIIFIRKYQNDESMAMISKGIAPSKNSRTVSPAMSLRLGLLAIGAGLGLLIGGVLANFTGMDEETAYFSMILIFGGAGLLLSYIIQLKMDEKDSNKKGQDI</sequence>
<keyword evidence="4" id="KW-1185">Reference proteome</keyword>
<feature type="domain" description="DUF6249" evidence="2">
    <location>
        <begin position="17"/>
        <end position="107"/>
    </location>
</feature>
<accession>A0A1I5VQM7</accession>
<dbReference type="RefSeq" id="WP_092018216.1">
    <property type="nucleotide sequence ID" value="NZ_FOXH01000010.1"/>
</dbReference>
<dbReference type="InterPro" id="IPR046216">
    <property type="entry name" value="DUF6249"/>
</dbReference>
<evidence type="ECO:0000256" key="1">
    <source>
        <dbReference type="SAM" id="Phobius"/>
    </source>
</evidence>
<dbReference type="Pfam" id="PF19762">
    <property type="entry name" value="DUF6249"/>
    <property type="match status" value="1"/>
</dbReference>
<dbReference type="OrthoDB" id="679295at2"/>
<proteinExistence type="predicted"/>
<feature type="transmembrane region" description="Helical" evidence="1">
    <location>
        <begin position="6"/>
        <end position="26"/>
    </location>
</feature>
<gene>
    <name evidence="3" type="ORF">SAMN04515674_1103</name>
</gene>
<dbReference type="Proteomes" id="UP000199306">
    <property type="component" value="Unassembled WGS sequence"/>
</dbReference>
<keyword evidence="1" id="KW-0472">Membrane</keyword>
<feature type="transmembrane region" description="Helical" evidence="1">
    <location>
        <begin position="87"/>
        <end position="108"/>
    </location>
</feature>
<keyword evidence="1" id="KW-0812">Transmembrane</keyword>
<dbReference type="AlphaFoldDB" id="A0A1I5VQM7"/>
<evidence type="ECO:0000313" key="4">
    <source>
        <dbReference type="Proteomes" id="UP000199306"/>
    </source>
</evidence>
<keyword evidence="1" id="KW-1133">Transmembrane helix</keyword>
<reference evidence="3 4" key="1">
    <citation type="submission" date="2016-10" db="EMBL/GenBank/DDBJ databases">
        <authorList>
            <person name="de Groot N.N."/>
        </authorList>
    </citation>
    <scope>NUCLEOTIDE SEQUENCE [LARGE SCALE GENOMIC DNA]</scope>
    <source>
        <strain evidence="4">E92,LMG 26720,CCM 7988</strain>
    </source>
</reference>
<evidence type="ECO:0000313" key="3">
    <source>
        <dbReference type="EMBL" id="SFQ09723.1"/>
    </source>
</evidence>
<dbReference type="STRING" id="1079859.SAMN04515674_1103"/>